<keyword evidence="3" id="KW-1000">Mitochondrion outer membrane</keyword>
<dbReference type="GO" id="GO:0005741">
    <property type="term" value="C:mitochondrial outer membrane"/>
    <property type="evidence" value="ECO:0007669"/>
    <property type="project" value="UniProtKB-SubCell"/>
</dbReference>
<dbReference type="InterPro" id="IPR016098">
    <property type="entry name" value="CAP/MinC_C"/>
</dbReference>
<dbReference type="GO" id="GO:0005524">
    <property type="term" value="F:ATP binding"/>
    <property type="evidence" value="ECO:0007669"/>
    <property type="project" value="UniProtKB-KW"/>
</dbReference>
<keyword evidence="9" id="KW-1185">Reference proteome</keyword>
<feature type="compositionally biased region" description="Basic and acidic residues" evidence="6">
    <location>
        <begin position="1032"/>
        <end position="1044"/>
    </location>
</feature>
<dbReference type="Gene3D" id="2.160.20.70">
    <property type="match status" value="1"/>
</dbReference>
<dbReference type="SMART" id="SM00382">
    <property type="entry name" value="AAA"/>
    <property type="match status" value="1"/>
</dbReference>
<dbReference type="Pfam" id="PF17862">
    <property type="entry name" value="AAA_lid_3"/>
    <property type="match status" value="1"/>
</dbReference>
<feature type="domain" description="AAA+ ATPase" evidence="7">
    <location>
        <begin position="739"/>
        <end position="878"/>
    </location>
</feature>
<dbReference type="Pfam" id="PF00004">
    <property type="entry name" value="AAA"/>
    <property type="match status" value="1"/>
</dbReference>
<evidence type="ECO:0000256" key="3">
    <source>
        <dbReference type="ARBA" id="ARBA00022787"/>
    </source>
</evidence>
<evidence type="ECO:0000256" key="5">
    <source>
        <dbReference type="ARBA" id="ARBA00023128"/>
    </source>
</evidence>
<dbReference type="InterPro" id="IPR003959">
    <property type="entry name" value="ATPase_AAA_core"/>
</dbReference>
<keyword evidence="3" id="KW-0472">Membrane</keyword>
<dbReference type="InterPro" id="IPR051701">
    <property type="entry name" value="Mito_OM_Translocase_MSP1"/>
</dbReference>
<protein>
    <recommendedName>
        <fullName evidence="7">AAA+ ATPase domain-containing protein</fullName>
    </recommendedName>
</protein>
<dbReference type="InterPro" id="IPR003593">
    <property type="entry name" value="AAA+_ATPase"/>
</dbReference>
<dbReference type="InterPro" id="IPR041569">
    <property type="entry name" value="AAA_lid_3"/>
</dbReference>
<proteinExistence type="predicted"/>
<evidence type="ECO:0000256" key="1">
    <source>
        <dbReference type="ARBA" id="ARBA00004572"/>
    </source>
</evidence>
<dbReference type="Gene3D" id="1.10.8.60">
    <property type="match status" value="1"/>
</dbReference>
<dbReference type="InterPro" id="IPR036223">
    <property type="entry name" value="CAP_C_sf"/>
</dbReference>
<dbReference type="PROSITE" id="PS00674">
    <property type="entry name" value="AAA"/>
    <property type="match status" value="1"/>
</dbReference>
<comment type="subcellular location">
    <subcellularLocation>
        <location evidence="1">Mitochondrion outer membrane</location>
        <topology evidence="1">Single-pass membrane protein</topology>
    </subcellularLocation>
</comment>
<keyword evidence="2" id="KW-0547">Nucleotide-binding</keyword>
<dbReference type="AlphaFoldDB" id="A0AAD5UN83"/>
<dbReference type="EMBL" id="JADGKB010000003">
    <property type="protein sequence ID" value="KAJ3261984.1"/>
    <property type="molecule type" value="Genomic_DNA"/>
</dbReference>
<feature type="region of interest" description="Disordered" evidence="6">
    <location>
        <begin position="1008"/>
        <end position="1044"/>
    </location>
</feature>
<keyword evidence="5" id="KW-0496">Mitochondrion</keyword>
<dbReference type="PANTHER" id="PTHR45644">
    <property type="entry name" value="AAA ATPASE, PUTATIVE (AFU_ORTHOLOGUE AFUA_2G12920)-RELATED-RELATED"/>
    <property type="match status" value="1"/>
</dbReference>
<comment type="caution">
    <text evidence="8">The sequence shown here is derived from an EMBL/GenBank/DDBJ whole genome shotgun (WGS) entry which is preliminary data.</text>
</comment>
<dbReference type="InterPro" id="IPR003960">
    <property type="entry name" value="ATPase_AAA_CS"/>
</dbReference>
<reference evidence="8" key="1">
    <citation type="submission" date="2020-05" db="EMBL/GenBank/DDBJ databases">
        <title>Phylogenomic resolution of chytrid fungi.</title>
        <authorList>
            <person name="Stajich J.E."/>
            <person name="Amses K."/>
            <person name="Simmons R."/>
            <person name="Seto K."/>
            <person name="Myers J."/>
            <person name="Bonds A."/>
            <person name="Quandt C.A."/>
            <person name="Barry K."/>
            <person name="Liu P."/>
            <person name="Grigoriev I."/>
            <person name="Longcore J.E."/>
            <person name="James T.Y."/>
        </authorList>
    </citation>
    <scope>NUCLEOTIDE SEQUENCE</scope>
    <source>
        <strain evidence="8">PLAUS21</strain>
    </source>
</reference>
<evidence type="ECO:0000256" key="2">
    <source>
        <dbReference type="ARBA" id="ARBA00022741"/>
    </source>
</evidence>
<dbReference type="PANTHER" id="PTHR45644:SF56">
    <property type="entry name" value="AAA ATPASE, PUTATIVE (AFU_ORTHOLOGUE AFUA_2G12920)-RELATED"/>
    <property type="match status" value="1"/>
</dbReference>
<dbReference type="InterPro" id="IPR013912">
    <property type="entry name" value="Adenylate_cyclase-assoc_CAP_C"/>
</dbReference>
<dbReference type="GO" id="GO:0016887">
    <property type="term" value="F:ATP hydrolysis activity"/>
    <property type="evidence" value="ECO:0007669"/>
    <property type="project" value="InterPro"/>
</dbReference>
<accession>A0AAD5UN83</accession>
<gene>
    <name evidence="8" type="ORF">HK103_003827</name>
</gene>
<evidence type="ECO:0000313" key="9">
    <source>
        <dbReference type="Proteomes" id="UP001210925"/>
    </source>
</evidence>
<name>A0AAD5UN83_9FUNG</name>
<dbReference type="Proteomes" id="UP001210925">
    <property type="component" value="Unassembled WGS sequence"/>
</dbReference>
<dbReference type="Pfam" id="PF08603">
    <property type="entry name" value="CAP_C"/>
    <property type="match status" value="1"/>
</dbReference>
<sequence length="1044" mass="117769">MTAVNALNQILSTRSPRTIFEKLENESKETPARPMPIFVSKCNGCQFNFKQTNVTQFSSVETTKSKFEFGKIVSSIEFIKCNEISISLSDGESGGTITLDNCNDVSVEFKIKPDGWMIYTSRNLKLQIFYGDTEYKIPQITWPEGRVEMGLKTVYKDGKFDTFLSDSFGNKDMLRLLKRGIATLDKKAKEIPAIDNYSLPKSVLKTCNILAKVRRKNILLAAPHSGSTRLFLHVAQQMAKNNNANLIALDYQTVLNCCEEVGVIEHSNYIQDIKFTKAFSPGSYEVFQDEMEEDEDDDDISALHFDSFEPPKSKNLILNFNVTNEEENSFSINKFSVTSDSPKKEVVVQHQHKNVYHTELSDEKINSFLEALKLKLKASKTAEYILVKDLTDMVEVESNNSGKKFIGGLIEMVRQLQESNHPVLLIAASSPSLLDSKNLIKDKEYFAQLMDGTVSVSGDGYSELNMATDGTLFQTVLDSVLDQFEKVELLPPSHIFLSLQGTKLTNKKDIELQKDQFNRYISRLSKDMEDRIAEINIETIARVFKKYKIKFTKNEYSMSKEIEGMKVKDFRELIDNFLTGEILPITKIERLVILAIGERMNACPNESPIKITPKEVFSAINILSETDVSRFSRMSLAEREKRAFPVIDAKLDKEPTNKPVELEKSVEEEGLQEELKKNGVKLNKYEKRIISTVVEPSMIHTGLGDLVLPSATKLALQTLISLPLIRPELFSTGVLSRSSINGVLLFGPPGTGKTMLAKAIAKSSGAKFMNISLSDIFDKYIGEGEKNVRAIFTLARKIDGPCVIFLDEVDAVFGSRRSDESGGNRREIMNQFMSEWDGLTNNNRGLIILGATNRPFDLDDAILRRMPRRILVDMPNQDARKNILAVHLKGEKLGDDVDLDDLAKKTEQYSGSDLKNLCVAAALNRIKEQIVFDSTKSQGTLDQNMRKQIQEKLKTIDDWGAFIKENGMSSKSSEISPLTKHHFDLAFKESPPSLSDEMQTLQELRKWDKQYGDGAGNRQKKHQSPFGFTLKQKKEENTHEKNVP</sequence>
<dbReference type="SUPFAM" id="SSF52540">
    <property type="entry name" value="P-loop containing nucleoside triphosphate hydrolases"/>
    <property type="match status" value="1"/>
</dbReference>
<evidence type="ECO:0000313" key="8">
    <source>
        <dbReference type="EMBL" id="KAJ3261984.1"/>
    </source>
</evidence>
<dbReference type="InterPro" id="IPR027417">
    <property type="entry name" value="P-loop_NTPase"/>
</dbReference>
<evidence type="ECO:0000256" key="4">
    <source>
        <dbReference type="ARBA" id="ARBA00022840"/>
    </source>
</evidence>
<dbReference type="Gene3D" id="3.40.50.300">
    <property type="entry name" value="P-loop containing nucleotide triphosphate hydrolases"/>
    <property type="match status" value="1"/>
</dbReference>
<dbReference type="SUPFAM" id="SSF69340">
    <property type="entry name" value="C-terminal domain of adenylylcyclase associated protein"/>
    <property type="match status" value="1"/>
</dbReference>
<organism evidence="8 9">
    <name type="scientific">Boothiomyces macroporosus</name>
    <dbReference type="NCBI Taxonomy" id="261099"/>
    <lineage>
        <taxon>Eukaryota</taxon>
        <taxon>Fungi</taxon>
        <taxon>Fungi incertae sedis</taxon>
        <taxon>Chytridiomycota</taxon>
        <taxon>Chytridiomycota incertae sedis</taxon>
        <taxon>Chytridiomycetes</taxon>
        <taxon>Rhizophydiales</taxon>
        <taxon>Terramycetaceae</taxon>
        <taxon>Boothiomyces</taxon>
    </lineage>
</organism>
<keyword evidence="4" id="KW-0067">ATP-binding</keyword>
<evidence type="ECO:0000259" key="7">
    <source>
        <dbReference type="SMART" id="SM00382"/>
    </source>
</evidence>
<evidence type="ECO:0000256" key="6">
    <source>
        <dbReference type="SAM" id="MobiDB-lite"/>
    </source>
</evidence>